<proteinExistence type="predicted"/>
<evidence type="ECO:0000313" key="3">
    <source>
        <dbReference type="Proteomes" id="UP000602004"/>
    </source>
</evidence>
<feature type="region of interest" description="Disordered" evidence="1">
    <location>
        <begin position="1"/>
        <end position="22"/>
    </location>
</feature>
<accession>A0ABQ1ND45</accession>
<protein>
    <recommendedName>
        <fullName evidence="4">Secreted protein</fullName>
    </recommendedName>
</protein>
<comment type="caution">
    <text evidence="2">The sequence shown here is derived from an EMBL/GenBank/DDBJ whole genome shotgun (WGS) entry which is preliminary data.</text>
</comment>
<reference evidence="3" key="1">
    <citation type="journal article" date="2019" name="Int. J. Syst. Evol. Microbiol.">
        <title>The Global Catalogue of Microorganisms (GCM) 10K type strain sequencing project: providing services to taxonomists for standard genome sequencing and annotation.</title>
        <authorList>
            <consortium name="The Broad Institute Genomics Platform"/>
            <consortium name="The Broad Institute Genome Sequencing Center for Infectious Disease"/>
            <person name="Wu L."/>
            <person name="Ma J."/>
        </authorList>
    </citation>
    <scope>NUCLEOTIDE SEQUENCE [LARGE SCALE GENOMIC DNA]</scope>
    <source>
        <strain evidence="3">CGMCC 1.15103</strain>
    </source>
</reference>
<evidence type="ECO:0000313" key="2">
    <source>
        <dbReference type="EMBL" id="GGC62919.1"/>
    </source>
</evidence>
<dbReference type="EMBL" id="BMHL01000013">
    <property type="protein sequence ID" value="GGC62919.1"/>
    <property type="molecule type" value="Genomic_DNA"/>
</dbReference>
<keyword evidence="3" id="KW-1185">Reference proteome</keyword>
<dbReference type="Pfam" id="PF18143">
    <property type="entry name" value="HAD_SAK_2"/>
    <property type="match status" value="1"/>
</dbReference>
<gene>
    <name evidence="2" type="ORF">GCM10011400_58460</name>
</gene>
<evidence type="ECO:0000256" key="1">
    <source>
        <dbReference type="SAM" id="MobiDB-lite"/>
    </source>
</evidence>
<name>A0ABQ1ND45_9BURK</name>
<organism evidence="2 3">
    <name type="scientific">Paraburkholderia caffeinilytica</name>
    <dbReference type="NCBI Taxonomy" id="1761016"/>
    <lineage>
        <taxon>Bacteria</taxon>
        <taxon>Pseudomonadati</taxon>
        <taxon>Pseudomonadota</taxon>
        <taxon>Betaproteobacteria</taxon>
        <taxon>Burkholderiales</taxon>
        <taxon>Burkholderiaceae</taxon>
        <taxon>Paraburkholderia</taxon>
    </lineage>
</organism>
<dbReference type="Proteomes" id="UP000602004">
    <property type="component" value="Unassembled WGS sequence"/>
</dbReference>
<evidence type="ECO:0008006" key="4">
    <source>
        <dbReference type="Google" id="ProtNLM"/>
    </source>
</evidence>
<sequence length="192" mass="21860">MEAHLDGGQSRASEKPDMLPRQRGGSVLYLDFDGVLHPEDVWRRPRTGPYVASPPGHALFEHAALLARCLEPYPELRIVLSTSWVRVFRSVRKAAHRLPPELRRRVVGATFHRRMDPEWYRSMPRGVQVWGDVCRRRPEAWLALDDDDAGWPAVCRSHLVRTDPVLGISAPAVLMDVQTRLVALYRSGEDQP</sequence>